<comment type="subcellular location">
    <subcellularLocation>
        <location evidence="7">Cell membrane</location>
        <topology evidence="7">Single-pass membrane protein</topology>
    </subcellularLocation>
</comment>
<dbReference type="HAMAP" id="MF_02065">
    <property type="entry name" value="MltG"/>
    <property type="match status" value="1"/>
</dbReference>
<evidence type="ECO:0000256" key="2">
    <source>
        <dbReference type="ARBA" id="ARBA00022692"/>
    </source>
</evidence>
<sequence>MSEDKKLEEAFEEYMDGTLSRWSRAEEYLSRNANRRTAAILLAVFVFALALYTSVFSPPHDFPTEAIVDVPQGASVRDIAETLERERIVRSALWFRLLVRFTGNERSLHAGEYLFEEPTGLWGVAQALSHGRYGMEPRRVRIPEGAMVRDIAELLDEELLRFDKELFTAKALPYEGRLFPDTYFFLPSANEDTVLEALRQNFDAQLAQLEEEIAAFGRPLEEVLIMASILEREARDHEDRRRIAGVLWRRLDEDMLLQVDAVFLYSIGRSTFQLTLEDLRSDSPYNTYRYKGLPPTPIGSPSLSSIRAAITPIDGGYYYYLADNTGVTHYSRTYEEHLRKKRLYLGT</sequence>
<evidence type="ECO:0000256" key="5">
    <source>
        <dbReference type="ARBA" id="ARBA00023239"/>
    </source>
</evidence>
<keyword evidence="4 7" id="KW-0472">Membrane</keyword>
<dbReference type="Pfam" id="PF02618">
    <property type="entry name" value="YceG"/>
    <property type="match status" value="1"/>
</dbReference>
<feature type="transmembrane region" description="Helical" evidence="7">
    <location>
        <begin position="38"/>
        <end position="56"/>
    </location>
</feature>
<keyword evidence="8" id="KW-0175">Coiled coil</keyword>
<dbReference type="GO" id="GO:0005886">
    <property type="term" value="C:plasma membrane"/>
    <property type="evidence" value="ECO:0007669"/>
    <property type="project" value="UniProtKB-SubCell"/>
</dbReference>
<evidence type="ECO:0000313" key="9">
    <source>
        <dbReference type="EMBL" id="PIR82216.1"/>
    </source>
</evidence>
<evidence type="ECO:0000256" key="8">
    <source>
        <dbReference type="SAM" id="Coils"/>
    </source>
</evidence>
<organism evidence="9 10">
    <name type="scientific">Candidatus Kaiserbacteria bacterium CG10_big_fil_rev_8_21_14_0_10_59_10</name>
    <dbReference type="NCBI Taxonomy" id="1974612"/>
    <lineage>
        <taxon>Bacteria</taxon>
        <taxon>Candidatus Kaiseribacteriota</taxon>
    </lineage>
</organism>
<keyword evidence="2 7" id="KW-0812">Transmembrane</keyword>
<comment type="function">
    <text evidence="7">Functions as a peptidoglycan terminase that cleaves nascent peptidoglycan strands endolytically to terminate their elongation.</text>
</comment>
<dbReference type="GO" id="GO:0008932">
    <property type="term" value="F:lytic endotransglycosylase activity"/>
    <property type="evidence" value="ECO:0007669"/>
    <property type="project" value="UniProtKB-UniRule"/>
</dbReference>
<reference evidence="10" key="1">
    <citation type="submission" date="2017-09" db="EMBL/GenBank/DDBJ databases">
        <title>Depth-based differentiation of microbial function through sediment-hosted aquifers and enrichment of novel symbionts in the deep terrestrial subsurface.</title>
        <authorList>
            <person name="Probst A.J."/>
            <person name="Ladd B."/>
            <person name="Jarett J.K."/>
            <person name="Geller-Mcgrath D.E."/>
            <person name="Sieber C.M.K."/>
            <person name="Emerson J.B."/>
            <person name="Anantharaman K."/>
            <person name="Thomas B.C."/>
            <person name="Malmstrom R."/>
            <person name="Stieglmeier M."/>
            <person name="Klingl A."/>
            <person name="Woyke T."/>
            <person name="Ryan C.M."/>
            <person name="Banfield J.F."/>
        </authorList>
    </citation>
    <scope>NUCLEOTIDE SEQUENCE [LARGE SCALE GENOMIC DNA]</scope>
</reference>
<keyword evidence="3 7" id="KW-1133">Transmembrane helix</keyword>
<dbReference type="Proteomes" id="UP000231379">
    <property type="component" value="Unassembled WGS sequence"/>
</dbReference>
<evidence type="ECO:0000313" key="10">
    <source>
        <dbReference type="Proteomes" id="UP000231379"/>
    </source>
</evidence>
<dbReference type="GO" id="GO:0071555">
    <property type="term" value="P:cell wall organization"/>
    <property type="evidence" value="ECO:0007669"/>
    <property type="project" value="UniProtKB-KW"/>
</dbReference>
<accession>A0A2H0U950</accession>
<dbReference type="PANTHER" id="PTHR30518:SF2">
    <property type="entry name" value="ENDOLYTIC MUREIN TRANSGLYCOSYLASE"/>
    <property type="match status" value="1"/>
</dbReference>
<keyword evidence="1 7" id="KW-1003">Cell membrane</keyword>
<dbReference type="EC" id="4.2.2.29" evidence="7"/>
<feature type="coiled-coil region" evidence="8">
    <location>
        <begin position="195"/>
        <end position="240"/>
    </location>
</feature>
<dbReference type="Gene3D" id="3.30.1490.480">
    <property type="entry name" value="Endolytic murein transglycosylase"/>
    <property type="match status" value="1"/>
</dbReference>
<dbReference type="NCBIfam" id="TIGR00247">
    <property type="entry name" value="endolytic transglycosylase MltG"/>
    <property type="match status" value="1"/>
</dbReference>
<comment type="caution">
    <text evidence="9">The sequence shown here is derived from an EMBL/GenBank/DDBJ whole genome shotgun (WGS) entry which is preliminary data.</text>
</comment>
<gene>
    <name evidence="7" type="primary">mltG</name>
    <name evidence="9" type="ORF">COU20_03605</name>
</gene>
<feature type="site" description="Important for catalytic activity" evidence="7">
    <location>
        <position position="233"/>
    </location>
</feature>
<proteinExistence type="inferred from homology"/>
<evidence type="ECO:0000256" key="7">
    <source>
        <dbReference type="HAMAP-Rule" id="MF_02065"/>
    </source>
</evidence>
<protein>
    <recommendedName>
        <fullName evidence="7">Endolytic murein transglycosylase</fullName>
        <ecNumber evidence="7">4.2.2.29</ecNumber>
    </recommendedName>
    <alternativeName>
        <fullName evidence="7">Peptidoglycan lytic transglycosylase</fullName>
    </alternativeName>
    <alternativeName>
        <fullName evidence="7">Peptidoglycan polymerization terminase</fullName>
    </alternativeName>
</protein>
<evidence type="ECO:0000256" key="4">
    <source>
        <dbReference type="ARBA" id="ARBA00023136"/>
    </source>
</evidence>
<dbReference type="CDD" id="cd08010">
    <property type="entry name" value="MltG_like"/>
    <property type="match status" value="1"/>
</dbReference>
<comment type="catalytic activity">
    <reaction evidence="7">
        <text>a peptidoglycan chain = a peptidoglycan chain with N-acetyl-1,6-anhydromuramyl-[peptide] at the reducing end + a peptidoglycan chain with N-acetylglucosamine at the non-reducing end.</text>
        <dbReference type="EC" id="4.2.2.29"/>
    </reaction>
</comment>
<evidence type="ECO:0000256" key="3">
    <source>
        <dbReference type="ARBA" id="ARBA00022989"/>
    </source>
</evidence>
<dbReference type="PANTHER" id="PTHR30518">
    <property type="entry name" value="ENDOLYTIC MUREIN TRANSGLYCOSYLASE"/>
    <property type="match status" value="1"/>
</dbReference>
<evidence type="ECO:0000256" key="1">
    <source>
        <dbReference type="ARBA" id="ARBA00022475"/>
    </source>
</evidence>
<name>A0A2H0U950_9BACT</name>
<keyword evidence="6 7" id="KW-0961">Cell wall biogenesis/degradation</keyword>
<dbReference type="EMBL" id="PFBM01000021">
    <property type="protein sequence ID" value="PIR82216.1"/>
    <property type="molecule type" value="Genomic_DNA"/>
</dbReference>
<dbReference type="GO" id="GO:0009252">
    <property type="term" value="P:peptidoglycan biosynthetic process"/>
    <property type="evidence" value="ECO:0007669"/>
    <property type="project" value="UniProtKB-UniRule"/>
</dbReference>
<dbReference type="AlphaFoldDB" id="A0A2H0U950"/>
<comment type="similarity">
    <text evidence="7">Belongs to the transglycosylase MltG family.</text>
</comment>
<dbReference type="InterPro" id="IPR003770">
    <property type="entry name" value="MLTG-like"/>
</dbReference>
<evidence type="ECO:0000256" key="6">
    <source>
        <dbReference type="ARBA" id="ARBA00023316"/>
    </source>
</evidence>
<keyword evidence="5 7" id="KW-0456">Lyase</keyword>